<organism evidence="7">
    <name type="scientific">Picornavirales sp</name>
    <dbReference type="NCBI Taxonomy" id="1955153"/>
    <lineage>
        <taxon>Viruses</taxon>
        <taxon>Riboviria</taxon>
        <taxon>Orthornavirae</taxon>
        <taxon>Pisuviricota</taxon>
        <taxon>Pisoniviricetes</taxon>
        <taxon>Picornavirales</taxon>
    </lineage>
</organism>
<evidence type="ECO:0000259" key="6">
    <source>
        <dbReference type="Pfam" id="PF08762"/>
    </source>
</evidence>
<evidence type="ECO:0000256" key="1">
    <source>
        <dbReference type="ARBA" id="ARBA00004328"/>
    </source>
</evidence>
<keyword evidence="2" id="KW-0167">Capsid protein</keyword>
<dbReference type="Pfam" id="PF08762">
    <property type="entry name" value="CRPV_capsid"/>
    <property type="match status" value="1"/>
</dbReference>
<feature type="domain" description="Picornavirus capsid" evidence="5">
    <location>
        <begin position="420"/>
        <end position="496"/>
    </location>
</feature>
<evidence type="ECO:0000256" key="3">
    <source>
        <dbReference type="ARBA" id="ARBA00022844"/>
    </source>
</evidence>
<dbReference type="InterPro" id="IPR033703">
    <property type="entry name" value="Rhv-like"/>
</dbReference>
<evidence type="ECO:0000259" key="5">
    <source>
        <dbReference type="Pfam" id="PF00073"/>
    </source>
</evidence>
<feature type="domain" description="Dicistrovirus capsid-polyprotein C-terminal" evidence="6">
    <location>
        <begin position="615"/>
        <end position="807"/>
    </location>
</feature>
<evidence type="ECO:0000256" key="4">
    <source>
        <dbReference type="SAM" id="MobiDB-lite"/>
    </source>
</evidence>
<name>A0A6M3YPK6_9VIRU</name>
<feature type="region of interest" description="Disordered" evidence="4">
    <location>
        <begin position="229"/>
        <end position="252"/>
    </location>
</feature>
<evidence type="ECO:0000313" key="7">
    <source>
        <dbReference type="EMBL" id="QJI53518.1"/>
    </source>
</evidence>
<keyword evidence="3" id="KW-0946">Virion</keyword>
<dbReference type="InterPro" id="IPR001676">
    <property type="entry name" value="Picornavirus_capsid"/>
</dbReference>
<sequence>MSTINDQPIEETLETVTFYNDKASEDKTINDAVPLPMSLDEATIREVKKHEIRNFLARPILLETLTWSTSSVANSLIGGWTNPSVLFAQANNRTKIAGFFGYKGTMVVTITVNGTRFMQGLLLLHYFPQKALVSTSRYNVAQSNLIFKTQQPHIVYDIATDSEVSLAIPWIHIKPYLEIAKGEELGDFYVSVYSPLISVTGDTTASVNVWAHLEDVDLEFPGVMISQSGRPVRRSRGGKETQGGSSVQDRELTRAGVGPVSGLFGKISGAAGVLSAIPSISAIAGPASWLSAILSDAAAAAGWSNPSQSAPIGKMMPARLAFAPNVDGVDNSIKMSASADNQVEAMPGFGGNDDDELSISRIVRRPAYFVRFSYDTAVTAGTRIWGKDICPLNMGQMTTLTTVGSKIAQLWLNTPLSYVAGMFAMWRGSVCIKFRLVKTEFHSGRLLVAFSPGSSAPPTTIAQTTNLYREVYDIADSNEITICVPYVSTKPWSRMIESIGNVTIFVLSSLRAPATVSSSITLIGEAWGGDDMQFAVPQGFRDGVPIQVAMAAQSAGLTPQDFEAYMADLYPRPMISQGLGVNTGSNRETADMAMMPEGFASCVMGKGDLAPQRFCSGEAILSLRQLLKRATLYLSSSAGNAELEIDAFNIYMPFLSATVVDFDPNWHCDYYSYIGTCFAMGRGGIRLKVFQPGSTGDITVRGYVGPRIQAPIGSNVHTPSTPMGDVIVSVKTSMSGAAEVEIPQYTDTFARPHYWAPGLGQTSNAAAGFAYGSPFRQKWTFNDKDTKVLWLRQGADDTDFGCFIGVLPTLGNLGTFVTYPSIFA</sequence>
<protein>
    <submittedName>
        <fullName evidence="7">Uncharacterized protein</fullName>
    </submittedName>
</protein>
<feature type="domain" description="Picornavirus capsid" evidence="5">
    <location>
        <begin position="94"/>
        <end position="183"/>
    </location>
</feature>
<dbReference type="EMBL" id="MN918662">
    <property type="protein sequence ID" value="QJI53518.1"/>
    <property type="molecule type" value="Genomic_RNA"/>
</dbReference>
<evidence type="ECO:0000256" key="2">
    <source>
        <dbReference type="ARBA" id="ARBA00022561"/>
    </source>
</evidence>
<reference evidence="7" key="1">
    <citation type="submission" date="2020-01" db="EMBL/GenBank/DDBJ databases">
        <title>Viral genomes from wild and zoo birds in China.</title>
        <authorList>
            <person name="Zhao M."/>
            <person name="Shan L.T."/>
            <person name="Yang X.S."/>
            <person name="Zhang W."/>
        </authorList>
    </citation>
    <scope>NUCLEOTIDE SEQUENCE</scope>
    <source>
        <strain evidence="7">Hbl169shi1</strain>
    </source>
</reference>
<dbReference type="InterPro" id="IPR014872">
    <property type="entry name" value="Dicistrovirus_capsid-polyPr_C"/>
</dbReference>
<dbReference type="GO" id="GO:0005198">
    <property type="term" value="F:structural molecule activity"/>
    <property type="evidence" value="ECO:0007669"/>
    <property type="project" value="InterPro"/>
</dbReference>
<dbReference type="Gene3D" id="2.60.120.20">
    <property type="match status" value="3"/>
</dbReference>
<dbReference type="Pfam" id="PF00073">
    <property type="entry name" value="Rhv"/>
    <property type="match status" value="2"/>
</dbReference>
<dbReference type="GO" id="GO:0019028">
    <property type="term" value="C:viral capsid"/>
    <property type="evidence" value="ECO:0007669"/>
    <property type="project" value="UniProtKB-KW"/>
</dbReference>
<dbReference type="InterPro" id="IPR029053">
    <property type="entry name" value="Viral_coat"/>
</dbReference>
<comment type="subcellular location">
    <subcellularLocation>
        <location evidence="1">Virion</location>
    </subcellularLocation>
</comment>
<proteinExistence type="predicted"/>
<dbReference type="CDD" id="cd00205">
    <property type="entry name" value="rhv_like"/>
    <property type="match status" value="2"/>
</dbReference>
<dbReference type="SUPFAM" id="SSF88633">
    <property type="entry name" value="Positive stranded ssRNA viruses"/>
    <property type="match status" value="3"/>
</dbReference>
<accession>A0A6M3YPK6</accession>